<dbReference type="RefSeq" id="XP_017303685.1">
    <property type="nucleotide sequence ID" value="XM_017448196.2"/>
</dbReference>
<dbReference type="STRING" id="121845.A0A1S4ENC6"/>
<evidence type="ECO:0000313" key="2">
    <source>
        <dbReference type="RefSeq" id="XP_017303685.1"/>
    </source>
</evidence>
<gene>
    <name evidence="2" type="primary">LOC103519429</name>
</gene>
<dbReference type="Proteomes" id="UP000079169">
    <property type="component" value="Unplaced"/>
</dbReference>
<name>A0A1S4ENC6_DIACI</name>
<dbReference type="GO" id="GO:0035658">
    <property type="term" value="C:Mon1-Ccz1 complex"/>
    <property type="evidence" value="ECO:0007669"/>
    <property type="project" value="InterPro"/>
</dbReference>
<evidence type="ECO:0000313" key="1">
    <source>
        <dbReference type="Proteomes" id="UP000079169"/>
    </source>
</evidence>
<proteinExistence type="predicted"/>
<dbReference type="PANTHER" id="PTHR13056:SF0">
    <property type="entry name" value="VACUOLAR FUSION PROTEIN CCZ1 HOMOLOG-RELATED"/>
    <property type="match status" value="1"/>
</dbReference>
<sequence length="174" mass="20715">MYATSIKPRGSDVQTTGSNVLDEYQKNSYMCFKFKVKLCNTYNYLFKKKIFLQVLKVPFSRTVDGDVVYQNDHIQNEIYSCVLKQMYRECKMFISTFSTQSHDSLLTQLDEFYEKYLPTLRIQNCDILDLFQGIQFLPLDKMTFLHIQSCINLMQAMFPFVKYSMFLCHEQLVW</sequence>
<dbReference type="AlphaFoldDB" id="A0A1S4ENC6"/>
<organism evidence="1 2">
    <name type="scientific">Diaphorina citri</name>
    <name type="common">Asian citrus psyllid</name>
    <dbReference type="NCBI Taxonomy" id="121845"/>
    <lineage>
        <taxon>Eukaryota</taxon>
        <taxon>Metazoa</taxon>
        <taxon>Ecdysozoa</taxon>
        <taxon>Arthropoda</taxon>
        <taxon>Hexapoda</taxon>
        <taxon>Insecta</taxon>
        <taxon>Pterygota</taxon>
        <taxon>Neoptera</taxon>
        <taxon>Paraneoptera</taxon>
        <taxon>Hemiptera</taxon>
        <taxon>Sternorrhyncha</taxon>
        <taxon>Psylloidea</taxon>
        <taxon>Psyllidae</taxon>
        <taxon>Diaphorininae</taxon>
        <taxon>Diaphorina</taxon>
    </lineage>
</organism>
<dbReference type="GO" id="GO:0016192">
    <property type="term" value="P:vesicle-mediated transport"/>
    <property type="evidence" value="ECO:0007669"/>
    <property type="project" value="InterPro"/>
</dbReference>
<accession>A0A1S4ENC6</accession>
<keyword evidence="1" id="KW-1185">Reference proteome</keyword>
<dbReference type="PANTHER" id="PTHR13056">
    <property type="entry name" value="VACUOLAR FUSION PROTEIN CCZ1 HOMOLOG-RELATED"/>
    <property type="match status" value="1"/>
</dbReference>
<protein>
    <submittedName>
        <fullName evidence="2">Vacuolar fusion protein CCZ1 homolog</fullName>
    </submittedName>
</protein>
<dbReference type="GeneID" id="103519429"/>
<dbReference type="PaxDb" id="121845-A0A1S4ENC6"/>
<dbReference type="InterPro" id="IPR013176">
    <property type="entry name" value="Ccz1"/>
</dbReference>
<dbReference type="KEGG" id="dci:103519429"/>
<dbReference type="CTD" id="51622"/>
<dbReference type="OMA" id="CKMFIST"/>
<reference evidence="2" key="1">
    <citation type="submission" date="2025-08" db="UniProtKB">
        <authorList>
            <consortium name="RefSeq"/>
        </authorList>
    </citation>
    <scope>IDENTIFICATION</scope>
</reference>